<feature type="transmembrane region" description="Helical" evidence="1">
    <location>
        <begin position="98"/>
        <end position="118"/>
    </location>
</feature>
<organism evidence="2 3">
    <name type="scientific">Lysobacter cavernae</name>
    <dbReference type="NCBI Taxonomy" id="1685901"/>
    <lineage>
        <taxon>Bacteria</taxon>
        <taxon>Pseudomonadati</taxon>
        <taxon>Pseudomonadota</taxon>
        <taxon>Gammaproteobacteria</taxon>
        <taxon>Lysobacterales</taxon>
        <taxon>Lysobacteraceae</taxon>
        <taxon>Lysobacter</taxon>
    </lineage>
</organism>
<name>A0ABV7RLX4_9GAMM</name>
<dbReference type="InterPro" id="IPR029063">
    <property type="entry name" value="SAM-dependent_MTases_sf"/>
</dbReference>
<dbReference type="Gene3D" id="3.40.50.150">
    <property type="entry name" value="Vaccinia Virus protein VP39"/>
    <property type="match status" value="1"/>
</dbReference>
<accession>A0ABV7RLX4</accession>
<feature type="transmembrane region" description="Helical" evidence="1">
    <location>
        <begin position="130"/>
        <end position="154"/>
    </location>
</feature>
<gene>
    <name evidence="2" type="ORF">ACFOLC_06380</name>
</gene>
<evidence type="ECO:0000313" key="2">
    <source>
        <dbReference type="EMBL" id="MFC3550641.1"/>
    </source>
</evidence>
<feature type="transmembrane region" description="Helical" evidence="1">
    <location>
        <begin position="212"/>
        <end position="230"/>
    </location>
</feature>
<proteinExistence type="predicted"/>
<keyword evidence="1" id="KW-0472">Membrane</keyword>
<evidence type="ECO:0000313" key="3">
    <source>
        <dbReference type="Proteomes" id="UP001595740"/>
    </source>
</evidence>
<feature type="transmembrane region" description="Helical" evidence="1">
    <location>
        <begin position="671"/>
        <end position="692"/>
    </location>
</feature>
<sequence>MRIDGQARALANASADGQGGGRPDRLALAIALISAAALAYQLLLMRWLAIAHWYPFAVVIISLALLGHGGSGTWLSLWLRVCTPERLRADFESMFARCAWGFAMSAVLVLWLARAIPFNGLELVWNPRQLLWLSALYLVLAVPFFFAASCFGLAFARHGERIPRLYAADLLGAGVGALAALAMAYLPVERGLLLAALCGPVAAMLVAPQRRLVALALLITLALLPGHALAPRVNEFKSLSKALLLPGARVIDERRGPYGWLAVLESPRVPLRHAPGLSLGSSEELPAQLGLYTDGEGPSVITRHTGRAPQAWLGRMTSALPYRMRARGSVLVLGAGGGLEVLQALALGARTVDAVELDPQRLRLVRDDYADYSGQLYRDRRVRVHAAEPRAFARASRARYDLIVLVAGDSFAGSGAGVQAAAEQYALTVEALRDYLARLAPGGTLAITRWSKQPPRDELKLAATAIAALRGEGMAPGARLVAVRNWDASTWLVQHDRFAAPELAAMRAFADAQGFDPVFAPGLRSDQANRFHVPERPTLYAGVQALLSSRARDYLRDYRFAVAPARDDRPYFGDFFRWRSLPALWRLREQGSAVLLDSGYLLLVAALVQALPLALLLVLLPLRVLPRASSAAAMKFARARAGLYFLALGLGFMLVEIATLSRLTLLVGHPLLAASVGLAGFLICAGLGSAHAQRLLATSQASTDAAIVRRIRWAVHAIALGLLWQVVVFVVVHAYGAAWPVWLRAACGLAGIAPLAFAMGQPFPLGLARLARNAPAFVPWAWGLNGCASVVAAIAALLLAMAIGLRAALLVALALYAFAAWVWPPAVGPKCDRKDAARAADTGERRHLC</sequence>
<feature type="transmembrane region" description="Helical" evidence="1">
    <location>
        <begin position="53"/>
        <end position="77"/>
    </location>
</feature>
<keyword evidence="1" id="KW-0812">Transmembrane</keyword>
<keyword evidence="1" id="KW-1133">Transmembrane helix</keyword>
<evidence type="ECO:0000256" key="1">
    <source>
        <dbReference type="SAM" id="Phobius"/>
    </source>
</evidence>
<dbReference type="SUPFAM" id="SSF53335">
    <property type="entry name" value="S-adenosyl-L-methionine-dependent methyltransferases"/>
    <property type="match status" value="1"/>
</dbReference>
<feature type="transmembrane region" description="Helical" evidence="1">
    <location>
        <begin position="741"/>
        <end position="759"/>
    </location>
</feature>
<dbReference type="Proteomes" id="UP001595740">
    <property type="component" value="Unassembled WGS sequence"/>
</dbReference>
<feature type="transmembrane region" description="Helical" evidence="1">
    <location>
        <begin position="191"/>
        <end position="207"/>
    </location>
</feature>
<feature type="transmembrane region" description="Helical" evidence="1">
    <location>
        <begin position="780"/>
        <end position="801"/>
    </location>
</feature>
<evidence type="ECO:0008006" key="4">
    <source>
        <dbReference type="Google" id="ProtNLM"/>
    </source>
</evidence>
<dbReference type="EMBL" id="JBHRXK010000002">
    <property type="protein sequence ID" value="MFC3550641.1"/>
    <property type="molecule type" value="Genomic_DNA"/>
</dbReference>
<reference evidence="3" key="1">
    <citation type="journal article" date="2019" name="Int. J. Syst. Evol. Microbiol.">
        <title>The Global Catalogue of Microorganisms (GCM) 10K type strain sequencing project: providing services to taxonomists for standard genome sequencing and annotation.</title>
        <authorList>
            <consortium name="The Broad Institute Genomics Platform"/>
            <consortium name="The Broad Institute Genome Sequencing Center for Infectious Disease"/>
            <person name="Wu L."/>
            <person name="Ma J."/>
        </authorList>
    </citation>
    <scope>NUCLEOTIDE SEQUENCE [LARGE SCALE GENOMIC DNA]</scope>
    <source>
        <strain evidence="3">KCTC 42875</strain>
    </source>
</reference>
<feature type="transmembrane region" description="Helical" evidence="1">
    <location>
        <begin position="713"/>
        <end position="735"/>
    </location>
</feature>
<dbReference type="RefSeq" id="WP_386758386.1">
    <property type="nucleotide sequence ID" value="NZ_JBHRXK010000002.1"/>
</dbReference>
<feature type="transmembrane region" description="Helical" evidence="1">
    <location>
        <begin position="643"/>
        <end position="665"/>
    </location>
</feature>
<comment type="caution">
    <text evidence="2">The sequence shown here is derived from an EMBL/GenBank/DDBJ whole genome shotgun (WGS) entry which is preliminary data.</text>
</comment>
<feature type="transmembrane region" description="Helical" evidence="1">
    <location>
        <begin position="26"/>
        <end position="47"/>
    </location>
</feature>
<protein>
    <recommendedName>
        <fullName evidence="4">SAM-dependent methyltransferase</fullName>
    </recommendedName>
</protein>
<keyword evidence="3" id="KW-1185">Reference proteome</keyword>
<feature type="transmembrane region" description="Helical" evidence="1">
    <location>
        <begin position="166"/>
        <end position="185"/>
    </location>
</feature>
<feature type="transmembrane region" description="Helical" evidence="1">
    <location>
        <begin position="807"/>
        <end position="824"/>
    </location>
</feature>
<feature type="transmembrane region" description="Helical" evidence="1">
    <location>
        <begin position="600"/>
        <end position="622"/>
    </location>
</feature>